<dbReference type="PANTHER" id="PTHR17695">
    <property type="entry name" value="SMALL SUBUNIT PROCESSOME COMPONENT 20 HOMOLOG"/>
    <property type="match status" value="1"/>
</dbReference>
<dbReference type="GO" id="GO:0030686">
    <property type="term" value="C:90S preribosome"/>
    <property type="evidence" value="ECO:0007669"/>
    <property type="project" value="TreeGrafter"/>
</dbReference>
<gene>
    <name evidence="2" type="ORF">CGOC_LOCUS12993</name>
</gene>
<protein>
    <recommendedName>
        <fullName evidence="1">U3 small nucleolar RNA-associated protein 20 domain-containing protein</fullName>
    </recommendedName>
</protein>
<dbReference type="InterPro" id="IPR046523">
    <property type="entry name" value="UTP20_dom"/>
</dbReference>
<accession>A0A3P7N748</accession>
<dbReference type="GO" id="GO:0032040">
    <property type="term" value="C:small-subunit processome"/>
    <property type="evidence" value="ECO:0007669"/>
    <property type="project" value="TreeGrafter"/>
</dbReference>
<dbReference type="Proteomes" id="UP000271889">
    <property type="component" value="Unassembled WGS sequence"/>
</dbReference>
<evidence type="ECO:0000259" key="1">
    <source>
        <dbReference type="Pfam" id="PF20416"/>
    </source>
</evidence>
<dbReference type="PANTHER" id="PTHR17695:SF11">
    <property type="entry name" value="SMALL SUBUNIT PROCESSOME COMPONENT 20 HOMOLOG"/>
    <property type="match status" value="1"/>
</dbReference>
<dbReference type="InterPro" id="IPR016024">
    <property type="entry name" value="ARM-type_fold"/>
</dbReference>
<name>A0A3P7N748_CYLGO</name>
<organism evidence="2 3">
    <name type="scientific">Cylicostephanus goldi</name>
    <name type="common">Nematode worm</name>
    <dbReference type="NCBI Taxonomy" id="71465"/>
    <lineage>
        <taxon>Eukaryota</taxon>
        <taxon>Metazoa</taxon>
        <taxon>Ecdysozoa</taxon>
        <taxon>Nematoda</taxon>
        <taxon>Chromadorea</taxon>
        <taxon>Rhabditida</taxon>
        <taxon>Rhabditina</taxon>
        <taxon>Rhabditomorpha</taxon>
        <taxon>Strongyloidea</taxon>
        <taxon>Strongylidae</taxon>
        <taxon>Cylicostephanus</taxon>
    </lineage>
</organism>
<dbReference type="OrthoDB" id="360653at2759"/>
<dbReference type="AlphaFoldDB" id="A0A3P7N748"/>
<evidence type="ECO:0000313" key="3">
    <source>
        <dbReference type="Proteomes" id="UP000271889"/>
    </source>
</evidence>
<feature type="domain" description="U3 small nucleolar RNA-associated protein 20" evidence="1">
    <location>
        <begin position="90"/>
        <end position="176"/>
    </location>
</feature>
<dbReference type="Pfam" id="PF20416">
    <property type="entry name" value="UTP20"/>
    <property type="match status" value="1"/>
</dbReference>
<dbReference type="EMBL" id="UYRV01127416">
    <property type="protein sequence ID" value="VDN35670.1"/>
    <property type="molecule type" value="Genomic_DNA"/>
</dbReference>
<proteinExistence type="predicted"/>
<dbReference type="InterPro" id="IPR052575">
    <property type="entry name" value="SSU_processome_comp_20"/>
</dbReference>
<sequence>CLDSWLKHLSKQEDNQKAIIRIIVAVIEAFHFEVADVGEISNEEGANELRVTVRDKLNRDTLPMLTRCINGKSAELGVHRKARTATTKHYSEDDDIQRAPVALATVKLLQKVPDSIRSQYLHGVVLKLCSLMISRSMNVRETARKVTVQVCECLGPRYLPLIIKEMKLIMNKGFQLAMPSEEFFGKVAKKRSDMFFT</sequence>
<feature type="non-terminal residue" evidence="2">
    <location>
        <position position="1"/>
    </location>
</feature>
<evidence type="ECO:0000313" key="2">
    <source>
        <dbReference type="EMBL" id="VDN35670.1"/>
    </source>
</evidence>
<dbReference type="SUPFAM" id="SSF48371">
    <property type="entry name" value="ARM repeat"/>
    <property type="match status" value="1"/>
</dbReference>
<reference evidence="2 3" key="1">
    <citation type="submission" date="2018-11" db="EMBL/GenBank/DDBJ databases">
        <authorList>
            <consortium name="Pathogen Informatics"/>
        </authorList>
    </citation>
    <scope>NUCLEOTIDE SEQUENCE [LARGE SCALE GENOMIC DNA]</scope>
</reference>
<keyword evidence="3" id="KW-1185">Reference proteome</keyword>